<dbReference type="RefSeq" id="WP_274150465.1">
    <property type="nucleotide sequence ID" value="NZ_CP117811.1"/>
</dbReference>
<keyword evidence="7" id="KW-0687">Ribonucleoprotein</keyword>
<feature type="binding site" evidence="6">
    <location>
        <position position="233"/>
    </location>
    <ligand>
        <name>S-adenosyl-L-methionine</name>
        <dbReference type="ChEBI" id="CHEBI:59789"/>
    </ligand>
</feature>
<dbReference type="GO" id="GO:0005840">
    <property type="term" value="C:ribosome"/>
    <property type="evidence" value="ECO:0007669"/>
    <property type="project" value="UniProtKB-KW"/>
</dbReference>
<keyword evidence="4 6" id="KW-0808">Transferase</keyword>
<dbReference type="Proteomes" id="UP001214250">
    <property type="component" value="Chromosome 1"/>
</dbReference>
<evidence type="ECO:0000256" key="4">
    <source>
        <dbReference type="ARBA" id="ARBA00022679"/>
    </source>
</evidence>
<dbReference type="EC" id="2.1.1.-" evidence="6"/>
<dbReference type="GO" id="GO:0032259">
    <property type="term" value="P:methylation"/>
    <property type="evidence" value="ECO:0007669"/>
    <property type="project" value="UniProtKB-KW"/>
</dbReference>
<comment type="subcellular location">
    <subcellularLocation>
        <location evidence="6">Cytoplasm</location>
    </subcellularLocation>
</comment>
<dbReference type="GO" id="GO:0008168">
    <property type="term" value="F:methyltransferase activity"/>
    <property type="evidence" value="ECO:0007669"/>
    <property type="project" value="UniProtKB-KW"/>
</dbReference>
<evidence type="ECO:0000256" key="5">
    <source>
        <dbReference type="ARBA" id="ARBA00022691"/>
    </source>
</evidence>
<dbReference type="PANTHER" id="PTHR43648">
    <property type="entry name" value="ELECTRON TRANSFER FLAVOPROTEIN BETA SUBUNIT LYSINE METHYLTRANSFERASE"/>
    <property type="match status" value="1"/>
</dbReference>
<evidence type="ECO:0000256" key="2">
    <source>
        <dbReference type="ARBA" id="ARBA00022490"/>
    </source>
</evidence>
<name>A0ABY7VUG6_9BACT</name>
<evidence type="ECO:0000256" key="6">
    <source>
        <dbReference type="HAMAP-Rule" id="MF_00735"/>
    </source>
</evidence>
<dbReference type="EMBL" id="CP117811">
    <property type="protein sequence ID" value="WDE96399.1"/>
    <property type="molecule type" value="Genomic_DNA"/>
</dbReference>
<dbReference type="InterPro" id="IPR004498">
    <property type="entry name" value="Ribosomal_PrmA_MeTrfase"/>
</dbReference>
<protein>
    <recommendedName>
        <fullName evidence="6">Ribosomal protein L11 methyltransferase</fullName>
        <shortName evidence="6">L11 Mtase</shortName>
        <ecNumber evidence="6">2.1.1.-</ecNumber>
    </recommendedName>
</protein>
<evidence type="ECO:0000313" key="7">
    <source>
        <dbReference type="EMBL" id="WDE96399.1"/>
    </source>
</evidence>
<comment type="function">
    <text evidence="6">Methylates ribosomal protein L11.</text>
</comment>
<feature type="binding site" evidence="6">
    <location>
        <position position="189"/>
    </location>
    <ligand>
        <name>S-adenosyl-L-methionine</name>
        <dbReference type="ChEBI" id="CHEBI:59789"/>
    </ligand>
</feature>
<keyword evidence="5 6" id="KW-0949">S-adenosyl-L-methionine</keyword>
<accession>A0ABY7VUG6</accession>
<dbReference type="PIRSF" id="PIRSF000401">
    <property type="entry name" value="RPL11_MTase"/>
    <property type="match status" value="1"/>
</dbReference>
<dbReference type="PANTHER" id="PTHR43648:SF1">
    <property type="entry name" value="ELECTRON TRANSFER FLAVOPROTEIN BETA SUBUNIT LYSINE METHYLTRANSFERASE"/>
    <property type="match status" value="1"/>
</dbReference>
<dbReference type="InterPro" id="IPR029063">
    <property type="entry name" value="SAM-dependent_MTases_sf"/>
</dbReference>
<sequence length="298" mass="33368">MSTPQEILYVVTLMTNSAMGELLDEMLPVEELYPTSYFDKDDDLARMSLYYETAAERDQVHVRLEKALANWSDFIDIDEVDIIAQEVLREDWSETWKKFFHTVKVSDRIVIKPSWEEYEIQEADEVIVEIDPGMSFGTGNHGTTKACLQFIDQASALQTGMSFLDAGCGSGILSLAADSLGCSPVEAFDYDPEAVACTKRHFEAINASDRIDVFQADLTTLELAKQYDIIAANILAPVLLGASDKLMNHLKKGKDSRLILAGILTEQYPEIKSHFEGLGLEELRSAQIDEWTSGVFKF</sequence>
<dbReference type="SUPFAM" id="SSF53335">
    <property type="entry name" value="S-adenosyl-L-methionine-dependent methyltransferases"/>
    <property type="match status" value="1"/>
</dbReference>
<dbReference type="Gene3D" id="3.40.50.150">
    <property type="entry name" value="Vaccinia Virus protein VP39"/>
    <property type="match status" value="1"/>
</dbReference>
<gene>
    <name evidence="6" type="primary">prmA</name>
    <name evidence="7" type="ORF">PQO03_00260</name>
</gene>
<evidence type="ECO:0000256" key="1">
    <source>
        <dbReference type="ARBA" id="ARBA00009741"/>
    </source>
</evidence>
<keyword evidence="2 6" id="KW-0963">Cytoplasm</keyword>
<dbReference type="InterPro" id="IPR050078">
    <property type="entry name" value="Ribosomal_L11_MeTrfase_PrmA"/>
</dbReference>
<comment type="similarity">
    <text evidence="1 6">Belongs to the methyltransferase superfamily. PrmA family.</text>
</comment>
<comment type="catalytic activity">
    <reaction evidence="6">
        <text>L-lysyl-[protein] + 3 S-adenosyl-L-methionine = N(6),N(6),N(6)-trimethyl-L-lysyl-[protein] + 3 S-adenosyl-L-homocysteine + 3 H(+)</text>
        <dbReference type="Rhea" id="RHEA:54192"/>
        <dbReference type="Rhea" id="RHEA-COMP:9752"/>
        <dbReference type="Rhea" id="RHEA-COMP:13826"/>
        <dbReference type="ChEBI" id="CHEBI:15378"/>
        <dbReference type="ChEBI" id="CHEBI:29969"/>
        <dbReference type="ChEBI" id="CHEBI:57856"/>
        <dbReference type="ChEBI" id="CHEBI:59789"/>
        <dbReference type="ChEBI" id="CHEBI:61961"/>
    </reaction>
</comment>
<dbReference type="HAMAP" id="MF_00735">
    <property type="entry name" value="Methyltr_PrmA"/>
    <property type="match status" value="1"/>
</dbReference>
<feature type="binding site" evidence="6">
    <location>
        <position position="144"/>
    </location>
    <ligand>
        <name>S-adenosyl-L-methionine</name>
        <dbReference type="ChEBI" id="CHEBI:59789"/>
    </ligand>
</feature>
<evidence type="ECO:0000313" key="8">
    <source>
        <dbReference type="Proteomes" id="UP001214250"/>
    </source>
</evidence>
<organism evidence="7 8">
    <name type="scientific">Lentisphaera profundi</name>
    <dbReference type="NCBI Taxonomy" id="1658616"/>
    <lineage>
        <taxon>Bacteria</taxon>
        <taxon>Pseudomonadati</taxon>
        <taxon>Lentisphaerota</taxon>
        <taxon>Lentisphaeria</taxon>
        <taxon>Lentisphaerales</taxon>
        <taxon>Lentisphaeraceae</taxon>
        <taxon>Lentisphaera</taxon>
    </lineage>
</organism>
<dbReference type="CDD" id="cd02440">
    <property type="entry name" value="AdoMet_MTases"/>
    <property type="match status" value="1"/>
</dbReference>
<evidence type="ECO:0000256" key="3">
    <source>
        <dbReference type="ARBA" id="ARBA00022603"/>
    </source>
</evidence>
<reference evidence="7 8" key="1">
    <citation type="submission" date="2023-02" db="EMBL/GenBank/DDBJ databases">
        <title>Genome sequence of Lentisphaera profundi SAORIC-696.</title>
        <authorList>
            <person name="Kim e."/>
            <person name="Cho J.-C."/>
            <person name="Choi A."/>
            <person name="Kang I."/>
        </authorList>
    </citation>
    <scope>NUCLEOTIDE SEQUENCE [LARGE SCALE GENOMIC DNA]</scope>
    <source>
        <strain evidence="7 8">SAORIC-696</strain>
    </source>
</reference>
<dbReference type="Pfam" id="PF06325">
    <property type="entry name" value="PrmA"/>
    <property type="match status" value="1"/>
</dbReference>
<feature type="binding site" evidence="6">
    <location>
        <position position="167"/>
    </location>
    <ligand>
        <name>S-adenosyl-L-methionine</name>
        <dbReference type="ChEBI" id="CHEBI:59789"/>
    </ligand>
</feature>
<keyword evidence="8" id="KW-1185">Reference proteome</keyword>
<proteinExistence type="inferred from homology"/>
<keyword evidence="3 6" id="KW-0489">Methyltransferase</keyword>
<keyword evidence="7" id="KW-0689">Ribosomal protein</keyword>